<accession>A0A8J3KNL5</accession>
<feature type="transmembrane region" description="Helical" evidence="1">
    <location>
        <begin position="205"/>
        <end position="227"/>
    </location>
</feature>
<keyword evidence="3" id="KW-1185">Reference proteome</keyword>
<organism evidence="2 3">
    <name type="scientific">Catellatospora coxensis</name>
    <dbReference type="NCBI Taxonomy" id="310354"/>
    <lineage>
        <taxon>Bacteria</taxon>
        <taxon>Bacillati</taxon>
        <taxon>Actinomycetota</taxon>
        <taxon>Actinomycetes</taxon>
        <taxon>Micromonosporales</taxon>
        <taxon>Micromonosporaceae</taxon>
        <taxon>Catellatospora</taxon>
    </lineage>
</organism>
<feature type="transmembrane region" description="Helical" evidence="1">
    <location>
        <begin position="147"/>
        <end position="169"/>
    </location>
</feature>
<keyword evidence="1" id="KW-1133">Transmembrane helix</keyword>
<evidence type="ECO:0000313" key="2">
    <source>
        <dbReference type="EMBL" id="GIG04400.1"/>
    </source>
</evidence>
<feature type="transmembrane region" description="Helical" evidence="1">
    <location>
        <begin position="234"/>
        <end position="255"/>
    </location>
</feature>
<protein>
    <submittedName>
        <fullName evidence="2">Membrane protein</fullName>
    </submittedName>
</protein>
<reference evidence="2 3" key="1">
    <citation type="submission" date="2021-01" db="EMBL/GenBank/DDBJ databases">
        <title>Whole genome shotgun sequence of Catellatospora coxensis NBRC 107359.</title>
        <authorList>
            <person name="Komaki H."/>
            <person name="Tamura T."/>
        </authorList>
    </citation>
    <scope>NUCLEOTIDE SEQUENCE [LARGE SCALE GENOMIC DNA]</scope>
    <source>
        <strain evidence="2 3">NBRC 107359</strain>
    </source>
</reference>
<dbReference type="Proteomes" id="UP000630887">
    <property type="component" value="Unassembled WGS sequence"/>
</dbReference>
<feature type="transmembrane region" description="Helical" evidence="1">
    <location>
        <begin position="292"/>
        <end position="313"/>
    </location>
</feature>
<proteinExistence type="predicted"/>
<sequence>MRRTPPPAALAVVIAVGVMALQALLLPLFAGPAANLGPRDLPVAVAGPAPAVEAFTSRIESMSPGAFEVTAVADAAAADAAVLDRQAYAAFILSPTGVTLHTASGAAPAVANLFAAAATQLGAGTGMQVTVEDLAPLTADDPHGAGFAAGFFPLIITAMAAAIALYFAVPAFAARVVGLFTFAALAGAGGAAVLHSWLGVVGGDWWAVAGVISLLTLAISATIHGLASVAGPRGIGVGAVLVLLVGNALGAVGAAPEMLPQPWGEVGQWLPIGAGATLLRSAAWFGGAGGGAAAWVLVSWALIGLALVAVGWLGRKEQAAPADDEAHEAARRLGATVAA</sequence>
<evidence type="ECO:0000313" key="3">
    <source>
        <dbReference type="Proteomes" id="UP000630887"/>
    </source>
</evidence>
<comment type="caution">
    <text evidence="2">The sequence shown here is derived from an EMBL/GenBank/DDBJ whole genome shotgun (WGS) entry which is preliminary data.</text>
</comment>
<gene>
    <name evidence="2" type="ORF">Cco03nite_11000</name>
</gene>
<name>A0A8J3KNL5_9ACTN</name>
<dbReference type="AlphaFoldDB" id="A0A8J3KNL5"/>
<keyword evidence="1" id="KW-0812">Transmembrane</keyword>
<keyword evidence="1" id="KW-0472">Membrane</keyword>
<feature type="transmembrane region" description="Helical" evidence="1">
    <location>
        <begin position="176"/>
        <end position="199"/>
    </location>
</feature>
<dbReference type="EMBL" id="BONI01000006">
    <property type="protein sequence ID" value="GIG04400.1"/>
    <property type="molecule type" value="Genomic_DNA"/>
</dbReference>
<evidence type="ECO:0000256" key="1">
    <source>
        <dbReference type="SAM" id="Phobius"/>
    </source>
</evidence>
<dbReference type="RefSeq" id="WP_203689063.1">
    <property type="nucleotide sequence ID" value="NZ_BAAALC010000004.1"/>
</dbReference>